<gene>
    <name evidence="2" type="ORF">DPM12_14290</name>
</gene>
<evidence type="ECO:0000313" key="2">
    <source>
        <dbReference type="EMBL" id="RAW12587.1"/>
    </source>
</evidence>
<evidence type="ECO:0000313" key="3">
    <source>
        <dbReference type="Proteomes" id="UP000250462"/>
    </source>
</evidence>
<dbReference type="OrthoDB" id="2644341at2"/>
<feature type="region of interest" description="Disordered" evidence="1">
    <location>
        <begin position="28"/>
        <end position="58"/>
    </location>
</feature>
<name>A0A329QJG8_9ACTN</name>
<sequence length="464" mass="49727">MNGTRTRLGTATTVALALGLIAACGTGDDSPSAGDDTGDGASEDVTISVSNLPPTTEEGAREAFLARVEEFEERHPHITVEPNEYEWDATTFAAQLAGGTLPTAFQFPFTDGQSLIQRGQVADITAEVEELSYAGDFNPSVLDVVQDDAGQIYGIPIAAYGIGLHYNRTLFEEAGLDPDEPPQSWDEVREYARIIAEETGQAGYAQMTQDNTGGWMLTTLTYALGGRMQEGGADDVDVTIDNPQTRRALEMLHAMRWDDDSMGEDFLYDWGTINQAFAAGQIGMYMGGSDVYDSLVTENDIDPDDYGLTVLPLDGADAGVLGGGSIVGVRPDASAAEREAAVAWVDFYYMSKLTDEDAAVADAETLVESGSPVGTPALPIFDAEQLAQAEEWVADYVNVPLDQMRPFRDQILDQPLVPEPPVKAQELYAELDGVVQAVLTEEDADIEQLLQEADANVTALVGAG</sequence>
<dbReference type="InterPro" id="IPR006059">
    <property type="entry name" value="SBP"/>
</dbReference>
<dbReference type="Proteomes" id="UP000250462">
    <property type="component" value="Unassembled WGS sequence"/>
</dbReference>
<organism evidence="2 3">
    <name type="scientific">Phytoactinopolyspora halophila</name>
    <dbReference type="NCBI Taxonomy" id="1981511"/>
    <lineage>
        <taxon>Bacteria</taxon>
        <taxon>Bacillati</taxon>
        <taxon>Actinomycetota</taxon>
        <taxon>Actinomycetes</taxon>
        <taxon>Jiangellales</taxon>
        <taxon>Jiangellaceae</taxon>
        <taxon>Phytoactinopolyspora</taxon>
    </lineage>
</organism>
<proteinExistence type="predicted"/>
<dbReference type="PANTHER" id="PTHR43649">
    <property type="entry name" value="ARABINOSE-BINDING PROTEIN-RELATED"/>
    <property type="match status" value="1"/>
</dbReference>
<dbReference type="Gene3D" id="3.40.190.10">
    <property type="entry name" value="Periplasmic binding protein-like II"/>
    <property type="match status" value="1"/>
</dbReference>
<dbReference type="PROSITE" id="PS51257">
    <property type="entry name" value="PROKAR_LIPOPROTEIN"/>
    <property type="match status" value="1"/>
</dbReference>
<dbReference type="PANTHER" id="PTHR43649:SF16">
    <property type="entry name" value="SUGAR-BINDING LIPOPROTEIN"/>
    <property type="match status" value="1"/>
</dbReference>
<evidence type="ECO:0000256" key="1">
    <source>
        <dbReference type="SAM" id="MobiDB-lite"/>
    </source>
</evidence>
<comment type="caution">
    <text evidence="2">The sequence shown here is derived from an EMBL/GenBank/DDBJ whole genome shotgun (WGS) entry which is preliminary data.</text>
</comment>
<dbReference type="RefSeq" id="WP_112259042.1">
    <property type="nucleotide sequence ID" value="NZ_QMIG01000015.1"/>
</dbReference>
<reference evidence="2 3" key="1">
    <citation type="submission" date="2018-06" db="EMBL/GenBank/DDBJ databases">
        <title>Phytoactinopolyspora halophila sp. nov., a novel halophilic actinomycete isolated from a saline soil in China.</title>
        <authorList>
            <person name="Tang S.-K."/>
        </authorList>
    </citation>
    <scope>NUCLEOTIDE SEQUENCE [LARGE SCALE GENOMIC DNA]</scope>
    <source>
        <strain evidence="2 3">YIM 96934</strain>
    </source>
</reference>
<dbReference type="InterPro" id="IPR050490">
    <property type="entry name" value="Bact_solute-bd_prot1"/>
</dbReference>
<feature type="compositionally biased region" description="Polar residues" evidence="1">
    <location>
        <begin position="45"/>
        <end position="54"/>
    </location>
</feature>
<dbReference type="AlphaFoldDB" id="A0A329QJG8"/>
<dbReference type="Pfam" id="PF13416">
    <property type="entry name" value="SBP_bac_8"/>
    <property type="match status" value="1"/>
</dbReference>
<dbReference type="EMBL" id="QMIG01000015">
    <property type="protein sequence ID" value="RAW12587.1"/>
    <property type="molecule type" value="Genomic_DNA"/>
</dbReference>
<accession>A0A329QJG8</accession>
<dbReference type="SUPFAM" id="SSF53850">
    <property type="entry name" value="Periplasmic binding protein-like II"/>
    <property type="match status" value="1"/>
</dbReference>
<protein>
    <submittedName>
        <fullName evidence="2">Sugar ABC transporter substrate-binding protein</fullName>
    </submittedName>
</protein>
<keyword evidence="3" id="KW-1185">Reference proteome</keyword>